<dbReference type="GeneID" id="55412442"/>
<reference evidence="2 3" key="1">
    <citation type="journal article" date="2013" name="PLoS Genet.">
        <title>Expanding the Marine Virosphere Using Metagenomics.</title>
        <authorList>
            <person name="Mizuno C.M."/>
            <person name="Rodriguez-Valera F."/>
            <person name="Kimes N.E."/>
            <person name="Ghai R."/>
        </authorList>
    </citation>
    <scope>NUCLEOTIDE SEQUENCE [LARGE SCALE GENOMIC DNA]</scope>
    <source>
        <strain evidence="2">UvMED-CGR-U-MedDCM-OCT-S46-C10</strain>
    </source>
</reference>
<evidence type="ECO:0000313" key="3">
    <source>
        <dbReference type="Proteomes" id="UP000504935"/>
    </source>
</evidence>
<dbReference type="EMBL" id="AP013545">
    <property type="protein sequence ID" value="BAQ94324.1"/>
    <property type="molecule type" value="Genomic_DNA"/>
</dbReference>
<name>A0A6S4PM31_9CAUD</name>
<feature type="region of interest" description="Disordered" evidence="1">
    <location>
        <begin position="47"/>
        <end position="70"/>
    </location>
</feature>
<proteinExistence type="predicted"/>
<evidence type="ECO:0000256" key="1">
    <source>
        <dbReference type="SAM" id="MobiDB-lite"/>
    </source>
</evidence>
<accession>A0A6S4PM31</accession>
<evidence type="ECO:0000313" key="2">
    <source>
        <dbReference type="EMBL" id="BAQ94324.1"/>
    </source>
</evidence>
<dbReference type="KEGG" id="vg:55412442"/>
<protein>
    <submittedName>
        <fullName evidence="2">Uncharacterized protein</fullName>
    </submittedName>
</protein>
<sequence length="70" mass="7405">MCMGKPSMPAQQEVVQPVRNAMSSGDEQAPTIELASEDALQIAKKKKSKKGTAAMQTDLNISNTGSNVNV</sequence>
<keyword evidence="3" id="KW-1185">Reference proteome</keyword>
<dbReference type="Proteomes" id="UP000504935">
    <property type="component" value="Segment"/>
</dbReference>
<feature type="compositionally biased region" description="Polar residues" evidence="1">
    <location>
        <begin position="54"/>
        <end position="70"/>
    </location>
</feature>
<organism evidence="2 3">
    <name type="scientific">uncultured phage MedDCM-OCT-S46-C10</name>
    <dbReference type="NCBI Taxonomy" id="2741074"/>
    <lineage>
        <taxon>Viruses</taxon>
        <taxon>Duplodnaviria</taxon>
        <taxon>Heunggongvirae</taxon>
        <taxon>Uroviricota</taxon>
        <taxon>Caudoviricetes</taxon>
        <taxon>Autographivirales</taxon>
        <taxon>Foussvirus</taxon>
        <taxon>Foussvirus S46C10</taxon>
    </lineage>
</organism>
<dbReference type="RefSeq" id="YP_009777866.1">
    <property type="nucleotide sequence ID" value="NC_047705.1"/>
</dbReference>